<dbReference type="FunCoup" id="I2H228">
    <property type="interactions" value="302"/>
</dbReference>
<dbReference type="AlphaFoldDB" id="I2H228"/>
<reference evidence="2 3" key="1">
    <citation type="journal article" date="2011" name="Proc. Natl. Acad. Sci. U.S.A.">
        <title>Evolutionary erosion of yeast sex chromosomes by mating-type switching accidents.</title>
        <authorList>
            <person name="Gordon J.L."/>
            <person name="Armisen D."/>
            <person name="Proux-Wera E."/>
            <person name="Oheigeartaigh S.S."/>
            <person name="Byrne K.P."/>
            <person name="Wolfe K.H."/>
        </authorList>
    </citation>
    <scope>NUCLEOTIDE SEQUENCE [LARGE SCALE GENOMIC DNA]</scope>
    <source>
        <strain evidence="3">ATCC 34711 / CBS 6284 / DSM 70876 / NBRC 10599 / NRRL Y-10934 / UCD 77-7</strain>
    </source>
</reference>
<sequence>MPLHPLSPCSVASASAKTARAAPRAARAVVRHTTAPHHHTTAVSRAPASASRAAPRASPRVLAAPISGLSKPRAPAVKADASASAKNAAANAAAANAATAISATAISAAAANSDQGFDSDSFLRTHIAQINACFQSRDYNKVNALYQSLKRNNIVPPLQIYSKILLSILHRDLDLNDINYKVFQLLNCYQDIIIKNKIAPNDSILNILLIALFKCSIVACHANNLNGTDFYKIALNLLSEILPNHNNNLSQELLQYFLVNTILYPGYIDCTTLQSHISQFNPDIQTALQSQIHLTLLTLARLNNNKKFLLDYCRAAFPNPSALSTRRLILATYLSALIETGEFATANSLLNDSLLNDSIQDPSTAAILLPNTILSYSKINPLYSFQLFESFNTKSPHLFDHNFLIYYTYTLLQHNKNIPLESHSHVWDIILTKLYPLLSRRPNASPDFNIASLTTSLLNSPSFYSNPYFPALSTSILTSKNITQLITTSILNHALLNNNLPLITSLLHESIENSLEFTNVSFTYPLIFKHFQKYEFTHQQILNFVNIHASLINKNQFESLKLFNSIYDQFKSQPDLLIQFIQLDCFSHYLTNLDLPSPNDDSNLSPLYNFLPLLFTAPLTSMDFYIKSLSIYSIVISKLLESSASPQTTTPSRLNLFQDTISHFKRLINNLYQLHENPANFITQDIIQTIKILDFPPEINSYFNCKFHPGQWNKSYPLNYSSLIHDSPNMAIQKFIELKKFNYIFDSNTYLELIYNQKFLNWNIIEDTMNLNCWNPHELKNLINFIIMNCSKFCLQKFLNTFFNSIFKLDDINDTSLQRIITDLPINITLPLINFPHDFKSIEKQVRFKSSINKIYNILFKKKQYNKLIEFNSIVPIIDETLLLNTSIIMDDLISYNNLKNSKPKQIPNASPTPTRTPTPPPPPSQQNDNFNLDCILSA</sequence>
<feature type="region of interest" description="Disordered" evidence="1">
    <location>
        <begin position="904"/>
        <end position="931"/>
    </location>
</feature>
<proteinExistence type="predicted"/>
<accession>I2H228</accession>
<dbReference type="eggNOG" id="ENOG502S4M0">
    <property type="taxonomic scope" value="Eukaryota"/>
</dbReference>
<dbReference type="InParanoid" id="I2H228"/>
<dbReference type="Proteomes" id="UP000002866">
    <property type="component" value="Chromosome 3"/>
</dbReference>
<feature type="compositionally biased region" description="Pro residues" evidence="1">
    <location>
        <begin position="915"/>
        <end position="925"/>
    </location>
</feature>
<dbReference type="HOGENOM" id="CLU_312424_0_0_1"/>
<dbReference type="EMBL" id="HE806318">
    <property type="protein sequence ID" value="CCH60430.1"/>
    <property type="molecule type" value="Genomic_DNA"/>
</dbReference>
<protein>
    <submittedName>
        <fullName evidence="2">Uncharacterized protein</fullName>
    </submittedName>
</protein>
<feature type="region of interest" description="Disordered" evidence="1">
    <location>
        <begin position="18"/>
        <end position="65"/>
    </location>
</feature>
<evidence type="ECO:0000313" key="2">
    <source>
        <dbReference type="EMBL" id="CCH60430.1"/>
    </source>
</evidence>
<dbReference type="GeneID" id="14495410"/>
<dbReference type="Pfam" id="PF08579">
    <property type="entry name" value="RPM2"/>
    <property type="match status" value="1"/>
</dbReference>
<evidence type="ECO:0000256" key="1">
    <source>
        <dbReference type="SAM" id="MobiDB-lite"/>
    </source>
</evidence>
<feature type="compositionally biased region" description="Low complexity" evidence="1">
    <location>
        <begin position="41"/>
        <end position="65"/>
    </location>
</feature>
<dbReference type="RefSeq" id="XP_004179949.1">
    <property type="nucleotide sequence ID" value="XM_004179901.1"/>
</dbReference>
<organism evidence="2 3">
    <name type="scientific">Henningerozyma blattae (strain ATCC 34711 / CBS 6284 / DSM 70876 / NBRC 10599 / NRRL Y-10934 / UCD 77-7)</name>
    <name type="common">Yeast</name>
    <name type="synonym">Tetrapisispora blattae</name>
    <dbReference type="NCBI Taxonomy" id="1071380"/>
    <lineage>
        <taxon>Eukaryota</taxon>
        <taxon>Fungi</taxon>
        <taxon>Dikarya</taxon>
        <taxon>Ascomycota</taxon>
        <taxon>Saccharomycotina</taxon>
        <taxon>Saccharomycetes</taxon>
        <taxon>Saccharomycetales</taxon>
        <taxon>Saccharomycetaceae</taxon>
        <taxon>Henningerozyma</taxon>
    </lineage>
</organism>
<dbReference type="STRING" id="1071380.I2H228"/>
<dbReference type="OrthoDB" id="185373at2759"/>
<dbReference type="KEGG" id="tbl:TBLA_0C06350"/>
<name>I2H228_HENB6</name>
<keyword evidence="3" id="KW-1185">Reference proteome</keyword>
<feature type="compositionally biased region" description="Low complexity" evidence="1">
    <location>
        <begin position="18"/>
        <end position="33"/>
    </location>
</feature>
<dbReference type="InterPro" id="IPR013888">
    <property type="entry name" value="RNase_P_Rpm2_mt"/>
</dbReference>
<gene>
    <name evidence="2" type="primary">TBLA0C06350</name>
    <name evidence="2" type="ORF">TBLA_0C06350</name>
</gene>
<evidence type="ECO:0000313" key="3">
    <source>
        <dbReference type="Proteomes" id="UP000002866"/>
    </source>
</evidence>